<keyword evidence="2" id="KW-1185">Reference proteome</keyword>
<dbReference type="AlphaFoldDB" id="A0A2Z5R1R8"/>
<proteinExistence type="predicted"/>
<dbReference type="Gene3D" id="2.20.25.10">
    <property type="match status" value="1"/>
</dbReference>
<dbReference type="SUPFAM" id="SSF82784">
    <property type="entry name" value="OsmC-like"/>
    <property type="match status" value="1"/>
</dbReference>
<organism evidence="1 2">
    <name type="scientific">Rothia aeria</name>
    <dbReference type="NCBI Taxonomy" id="172042"/>
    <lineage>
        <taxon>Bacteria</taxon>
        <taxon>Bacillati</taxon>
        <taxon>Actinomycetota</taxon>
        <taxon>Actinomycetes</taxon>
        <taxon>Micrococcales</taxon>
        <taxon>Micrococcaceae</taxon>
        <taxon>Rothia</taxon>
    </lineage>
</organism>
<protein>
    <submittedName>
        <fullName evidence="1">Organic hydroperoxide resistance protein</fullName>
    </submittedName>
</protein>
<gene>
    <name evidence="1" type="ORF">RA11412_0510</name>
</gene>
<dbReference type="EMBL" id="AP017895">
    <property type="protein sequence ID" value="BAV86809.1"/>
    <property type="molecule type" value="Genomic_DNA"/>
</dbReference>
<name>A0A2Z5R1R8_9MICC</name>
<accession>A0A2Z5R1R8</accession>
<evidence type="ECO:0000313" key="1">
    <source>
        <dbReference type="EMBL" id="BAV86809.1"/>
    </source>
</evidence>
<evidence type="ECO:0000313" key="2">
    <source>
        <dbReference type="Proteomes" id="UP000250241"/>
    </source>
</evidence>
<sequence>MFSSENTKGKPYSLYTAEALSVGDARNGQAYLADRSIDLKMSVPKEMGGAGDGINPE</sequence>
<reference evidence="1 2" key="1">
    <citation type="submission" date="2016-10" db="EMBL/GenBank/DDBJ databases">
        <title>Genome sequence of Rothia aeria strain JCM11412.</title>
        <authorList>
            <person name="Nambu T."/>
        </authorList>
    </citation>
    <scope>NUCLEOTIDE SEQUENCE [LARGE SCALE GENOMIC DNA]</scope>
    <source>
        <strain evidence="1 2">JCM 11412</strain>
    </source>
</reference>
<dbReference type="InterPro" id="IPR036102">
    <property type="entry name" value="OsmC/Ohrsf"/>
</dbReference>
<dbReference type="KEGG" id="raj:RA11412_0510"/>
<dbReference type="Proteomes" id="UP000250241">
    <property type="component" value="Chromosome"/>
</dbReference>